<dbReference type="InterPro" id="IPR052533">
    <property type="entry name" value="WalJ/YycJ-like"/>
</dbReference>
<gene>
    <name evidence="2" type="ORF">GCM10011396_42080</name>
</gene>
<name>A0A916UVG0_9BURK</name>
<comment type="caution">
    <text evidence="2">The sequence shown here is derived from an EMBL/GenBank/DDBJ whole genome shotgun (WGS) entry which is preliminary data.</text>
</comment>
<dbReference type="Pfam" id="PF12706">
    <property type="entry name" value="Lactamase_B_2"/>
    <property type="match status" value="1"/>
</dbReference>
<dbReference type="PANTHER" id="PTHR47619:SF1">
    <property type="entry name" value="EXODEOXYRIBONUCLEASE WALJ"/>
    <property type="match status" value="1"/>
</dbReference>
<dbReference type="InterPro" id="IPR001279">
    <property type="entry name" value="Metallo-B-lactamas"/>
</dbReference>
<dbReference type="Gene3D" id="3.60.15.10">
    <property type="entry name" value="Ribonuclease Z/Hydroxyacylglutathione hydrolase-like"/>
    <property type="match status" value="1"/>
</dbReference>
<protein>
    <submittedName>
        <fullName evidence="2">MBL fold metallo-hydrolase</fullName>
    </submittedName>
</protein>
<feature type="domain" description="Metallo-beta-lactamase" evidence="1">
    <location>
        <begin position="2"/>
        <end position="177"/>
    </location>
</feature>
<dbReference type="SMART" id="SM00849">
    <property type="entry name" value="Lactamase_B"/>
    <property type="match status" value="1"/>
</dbReference>
<evidence type="ECO:0000313" key="3">
    <source>
        <dbReference type="Proteomes" id="UP000637423"/>
    </source>
</evidence>
<reference evidence="2" key="2">
    <citation type="submission" date="2020-09" db="EMBL/GenBank/DDBJ databases">
        <authorList>
            <person name="Sun Q."/>
            <person name="Zhou Y."/>
        </authorList>
    </citation>
    <scope>NUCLEOTIDE SEQUENCE</scope>
    <source>
        <strain evidence="2">CGMCC 1.10998</strain>
    </source>
</reference>
<sequence>MLVSAISDHDRRTSIMLDCGFSVKEAERRLARLDMLPAEVAGIVVTHEHGDHIRGVFKFARRYGTPVWLSYGTYQAAQADSHGVDIHFCRDDEVFSIGELQVHPYTVPHDAREPLQYCISSSGCKLGVLTDVGHKTDRIVSALSGCDALVLEWNHDAEMLSNSSYPYSLKMRIGGPHGHLSNAVAAEILREVDKSKLKLVIAAHLSQQNNKPELVERLMADVLEGAMIEIGIACQHQGFGWKEVR</sequence>
<evidence type="ECO:0000259" key="1">
    <source>
        <dbReference type="SMART" id="SM00849"/>
    </source>
</evidence>
<proteinExistence type="predicted"/>
<evidence type="ECO:0000313" key="2">
    <source>
        <dbReference type="EMBL" id="GGC90444.1"/>
    </source>
</evidence>
<dbReference type="SUPFAM" id="SSF56281">
    <property type="entry name" value="Metallo-hydrolase/oxidoreductase"/>
    <property type="match status" value="1"/>
</dbReference>
<keyword evidence="3" id="KW-1185">Reference proteome</keyword>
<reference evidence="2" key="1">
    <citation type="journal article" date="2014" name="Int. J. Syst. Evol. Microbiol.">
        <title>Complete genome sequence of Corynebacterium casei LMG S-19264T (=DSM 44701T), isolated from a smear-ripened cheese.</title>
        <authorList>
            <consortium name="US DOE Joint Genome Institute (JGI-PGF)"/>
            <person name="Walter F."/>
            <person name="Albersmeier A."/>
            <person name="Kalinowski J."/>
            <person name="Ruckert C."/>
        </authorList>
    </citation>
    <scope>NUCLEOTIDE SEQUENCE</scope>
    <source>
        <strain evidence="2">CGMCC 1.10998</strain>
    </source>
</reference>
<organism evidence="2 3">
    <name type="scientific">Undibacterium terreum</name>
    <dbReference type="NCBI Taxonomy" id="1224302"/>
    <lineage>
        <taxon>Bacteria</taxon>
        <taxon>Pseudomonadati</taxon>
        <taxon>Pseudomonadota</taxon>
        <taxon>Betaproteobacteria</taxon>
        <taxon>Burkholderiales</taxon>
        <taxon>Oxalobacteraceae</taxon>
        <taxon>Undibacterium</taxon>
    </lineage>
</organism>
<accession>A0A916UVG0</accession>
<dbReference type="Proteomes" id="UP000637423">
    <property type="component" value="Unassembled WGS sequence"/>
</dbReference>
<dbReference type="InterPro" id="IPR036866">
    <property type="entry name" value="RibonucZ/Hydroxyglut_hydro"/>
</dbReference>
<dbReference type="EMBL" id="BMED01000005">
    <property type="protein sequence ID" value="GGC90444.1"/>
    <property type="molecule type" value="Genomic_DNA"/>
</dbReference>
<dbReference type="PANTHER" id="PTHR47619">
    <property type="entry name" value="METALLO-HYDROLASE YYCJ-RELATED"/>
    <property type="match status" value="1"/>
</dbReference>
<dbReference type="AlphaFoldDB" id="A0A916UVG0"/>